<evidence type="ECO:0000256" key="2">
    <source>
        <dbReference type="SAM" id="SignalP"/>
    </source>
</evidence>
<dbReference type="SUPFAM" id="SSF82171">
    <property type="entry name" value="DPP6 N-terminal domain-like"/>
    <property type="match status" value="1"/>
</dbReference>
<feature type="region of interest" description="Disordered" evidence="1">
    <location>
        <begin position="405"/>
        <end position="428"/>
    </location>
</feature>
<dbReference type="EMBL" id="QVQT01000003">
    <property type="protein sequence ID" value="RFU16823.1"/>
    <property type="molecule type" value="Genomic_DNA"/>
</dbReference>
<evidence type="ECO:0000313" key="3">
    <source>
        <dbReference type="EMBL" id="RFU16823.1"/>
    </source>
</evidence>
<protein>
    <submittedName>
        <fullName evidence="3">Uncharacterized protein</fullName>
    </submittedName>
</protein>
<evidence type="ECO:0000256" key="1">
    <source>
        <dbReference type="SAM" id="MobiDB-lite"/>
    </source>
</evidence>
<feature type="signal peptide" evidence="2">
    <location>
        <begin position="1"/>
        <end position="26"/>
    </location>
</feature>
<dbReference type="OrthoDB" id="107519at2"/>
<dbReference type="AlphaFoldDB" id="A0A372IQL4"/>
<accession>A0A372IQL4</accession>
<feature type="compositionally biased region" description="Polar residues" evidence="1">
    <location>
        <begin position="417"/>
        <end position="428"/>
    </location>
</feature>
<dbReference type="Proteomes" id="UP000264702">
    <property type="component" value="Unassembled WGS sequence"/>
</dbReference>
<reference evidence="3 4" key="1">
    <citation type="submission" date="2018-08" db="EMBL/GenBank/DDBJ databases">
        <title>Acidipila sp. 4G-K13, an acidobacterium isolated from forest soil.</title>
        <authorList>
            <person name="Gao Z.-H."/>
            <person name="Qiu L.-H."/>
        </authorList>
    </citation>
    <scope>NUCLEOTIDE SEQUENCE [LARGE SCALE GENOMIC DNA]</scope>
    <source>
        <strain evidence="3 4">4G-K13</strain>
    </source>
</reference>
<keyword evidence="4" id="KW-1185">Reference proteome</keyword>
<feature type="chain" id="PRO_5016746246" evidence="2">
    <location>
        <begin position="27"/>
        <end position="428"/>
    </location>
</feature>
<comment type="caution">
    <text evidence="3">The sequence shown here is derived from an EMBL/GenBank/DDBJ whole genome shotgun (WGS) entry which is preliminary data.</text>
</comment>
<evidence type="ECO:0000313" key="4">
    <source>
        <dbReference type="Proteomes" id="UP000264702"/>
    </source>
</evidence>
<keyword evidence="2" id="KW-0732">Signal</keyword>
<dbReference type="RefSeq" id="WP_147324984.1">
    <property type="nucleotide sequence ID" value="NZ_QVQT02000003.1"/>
</dbReference>
<proteinExistence type="predicted"/>
<sequence length="428" mass="46524">MRSGRHAGRRRSALITLFMAAGLCVAAAQPQKNAAAAVPDLQPTTRIPVEPLGFMPQGGFYMSYRLSSASLGFLDNDHLLFTFRPGGLMKRLPGDEDGDEDQDIRAVVLDIATGKAGQPAEWRMHDRSRYMWPVAGGEFLIRMRNSLFLTDSSLRLRPWLNLPEDLRAVQISPDGTTLALEMNEPAPPASQNTVLGDKPAAPEKKIKIIIVPVGSHDAEAASETHNPVMLPMIPGGLLETLEGKKADTWAIRSVLFRGDPKIVAEVQSRCQPTLNPVSATVTLVVGCYQSLGDQHVVALSADGHQLWEQRWQARYVWPTFDFARNGSRFVYSTLDLGRPIGTMDPFDSTDVKAQMVGVFDTATGKLALVRNASPVMSAGQNYALSADGRRFAILRDDAIEIYDLPPVAEPAPGPAAQTQASKQGSGKK</sequence>
<organism evidence="3 4">
    <name type="scientific">Paracidobacterium acidisoli</name>
    <dbReference type="NCBI Taxonomy" id="2303751"/>
    <lineage>
        <taxon>Bacteria</taxon>
        <taxon>Pseudomonadati</taxon>
        <taxon>Acidobacteriota</taxon>
        <taxon>Terriglobia</taxon>
        <taxon>Terriglobales</taxon>
        <taxon>Acidobacteriaceae</taxon>
        <taxon>Paracidobacterium</taxon>
    </lineage>
</organism>
<name>A0A372IQL4_9BACT</name>
<gene>
    <name evidence="3" type="ORF">D0Y96_08730</name>
</gene>